<evidence type="ECO:0000256" key="1">
    <source>
        <dbReference type="SAM" id="Phobius"/>
    </source>
</evidence>
<name>A0A1S2KV40_9BACI</name>
<dbReference type="KEGG" id="aia:AWH56_025635"/>
<reference evidence="2 4" key="1">
    <citation type="submission" date="2016-10" db="EMBL/GenBank/DDBJ databases">
        <title>Draft genome sequences of four alkaliphilic bacteria belonging to the Anaerobacillus genus.</title>
        <authorList>
            <person name="Bassil N.M."/>
            <person name="Lloyd J.R."/>
        </authorList>
    </citation>
    <scope>NUCLEOTIDE SEQUENCE [LARGE SCALE GENOMIC DNA]</scope>
    <source>
        <strain evidence="2 4">NB2006</strain>
    </source>
</reference>
<dbReference type="Proteomes" id="UP000180175">
    <property type="component" value="Chromosome"/>
</dbReference>
<dbReference type="EMBL" id="LQXD01000204">
    <property type="protein sequence ID" value="OIJ04028.1"/>
    <property type="molecule type" value="Genomic_DNA"/>
</dbReference>
<proteinExistence type="predicted"/>
<keyword evidence="1" id="KW-0472">Membrane</keyword>
<feature type="transmembrane region" description="Helical" evidence="1">
    <location>
        <begin position="7"/>
        <end position="28"/>
    </location>
</feature>
<keyword evidence="4" id="KW-1185">Reference proteome</keyword>
<keyword evidence="1" id="KW-0812">Transmembrane</keyword>
<dbReference type="OrthoDB" id="3035951at2"/>
<dbReference type="EMBL" id="CP063356">
    <property type="protein sequence ID" value="QOY35987.1"/>
    <property type="molecule type" value="Genomic_DNA"/>
</dbReference>
<dbReference type="AlphaFoldDB" id="A0A1S2KV40"/>
<sequence>MKKVFIYIFSFFIVFIATYLIIGYLPNFRIKLHAPSMEYFVESLKHMVFFKSLVSVSVGLLVSGLLFIIKRRTNENAMNLP</sequence>
<keyword evidence="1" id="KW-1133">Transmembrane helix</keyword>
<reference evidence="3 4" key="2">
    <citation type="journal article" date="2017" name="Genome Announc.">
        <title>Draft Genome Sequences of Four Alkaliphilic Bacteria Belonging to the Anaerobacillus Genus.</title>
        <authorList>
            <person name="Bassil N.M."/>
            <person name="Lloyd J.R."/>
        </authorList>
    </citation>
    <scope>NUCLEOTIDE SEQUENCE [LARGE SCALE GENOMIC DNA]</scope>
    <source>
        <strain evidence="3 4">NB2006</strain>
    </source>
</reference>
<dbReference type="RefSeq" id="WP_071319439.1">
    <property type="nucleotide sequence ID" value="NZ_CP063356.2"/>
</dbReference>
<gene>
    <name evidence="3" type="ORF">AWH56_025635</name>
    <name evidence="2" type="ORF">AWH56_23935</name>
</gene>
<evidence type="ECO:0000313" key="2">
    <source>
        <dbReference type="EMBL" id="OIJ04028.1"/>
    </source>
</evidence>
<organism evidence="2 4">
    <name type="scientific">Anaerobacillus isosaccharinicus</name>
    <dbReference type="NCBI Taxonomy" id="1532552"/>
    <lineage>
        <taxon>Bacteria</taxon>
        <taxon>Bacillati</taxon>
        <taxon>Bacillota</taxon>
        <taxon>Bacilli</taxon>
        <taxon>Bacillales</taxon>
        <taxon>Bacillaceae</taxon>
        <taxon>Anaerobacillus</taxon>
    </lineage>
</organism>
<protein>
    <submittedName>
        <fullName evidence="2">Uncharacterized protein</fullName>
    </submittedName>
</protein>
<evidence type="ECO:0000313" key="3">
    <source>
        <dbReference type="EMBL" id="QOY35987.1"/>
    </source>
</evidence>
<evidence type="ECO:0000313" key="4">
    <source>
        <dbReference type="Proteomes" id="UP000180175"/>
    </source>
</evidence>
<reference evidence="3" key="4">
    <citation type="submission" date="2020-10" db="EMBL/GenBank/DDBJ databases">
        <authorList>
            <person name="Bassil N.M."/>
            <person name="Lloyd J.R."/>
        </authorList>
    </citation>
    <scope>NUCLEOTIDE SEQUENCE</scope>
    <source>
        <strain evidence="3">NB2006</strain>
    </source>
</reference>
<accession>A0A1S2KV40</accession>
<reference evidence="3 4" key="3">
    <citation type="journal article" date="2019" name="Int. J. Syst. Evol. Microbiol.">
        <title>Anaerobacillus isosaccharinicus sp. nov., an alkaliphilic bacterium which degrades isosaccharinic acid.</title>
        <authorList>
            <person name="Bassil N.M."/>
            <person name="Lloyd J.R."/>
        </authorList>
    </citation>
    <scope>NUCLEOTIDE SEQUENCE [LARGE SCALE GENOMIC DNA]</scope>
    <source>
        <strain evidence="3 4">NB2006</strain>
    </source>
</reference>
<feature type="transmembrane region" description="Helical" evidence="1">
    <location>
        <begin position="48"/>
        <end position="69"/>
    </location>
</feature>